<dbReference type="Pfam" id="PF07589">
    <property type="entry name" value="PEP-CTERM"/>
    <property type="match status" value="1"/>
</dbReference>
<feature type="region of interest" description="Disordered" evidence="1">
    <location>
        <begin position="438"/>
        <end position="460"/>
    </location>
</feature>
<protein>
    <recommendedName>
        <fullName evidence="3">Ice-binding protein C-terminal domain-containing protein</fullName>
    </recommendedName>
</protein>
<dbReference type="Proteomes" id="UP001041814">
    <property type="component" value="Unassembled WGS sequence"/>
</dbReference>
<evidence type="ECO:0000313" key="4">
    <source>
        <dbReference type="EMBL" id="MBK1712466.1"/>
    </source>
</evidence>
<keyword evidence="5" id="KW-1185">Reference proteome</keyword>
<feature type="chain" id="PRO_5046227222" description="Ice-binding protein C-terminal domain-containing protein" evidence="2">
    <location>
        <begin position="42"/>
        <end position="830"/>
    </location>
</feature>
<accession>A0ABS1DRZ2</accession>
<evidence type="ECO:0000256" key="2">
    <source>
        <dbReference type="SAM" id="SignalP"/>
    </source>
</evidence>
<evidence type="ECO:0000313" key="5">
    <source>
        <dbReference type="Proteomes" id="UP001041814"/>
    </source>
</evidence>
<feature type="compositionally biased region" description="Gly residues" evidence="1">
    <location>
        <begin position="128"/>
        <end position="143"/>
    </location>
</feature>
<organism evidence="4 5">
    <name type="scientific">Rubrivivax gelatinosus</name>
    <name type="common">Rhodocyclus gelatinosus</name>
    <name type="synonym">Rhodopseudomonas gelatinosa</name>
    <dbReference type="NCBI Taxonomy" id="28068"/>
    <lineage>
        <taxon>Bacteria</taxon>
        <taxon>Pseudomonadati</taxon>
        <taxon>Pseudomonadota</taxon>
        <taxon>Betaproteobacteria</taxon>
        <taxon>Burkholderiales</taxon>
        <taxon>Sphaerotilaceae</taxon>
        <taxon>Rubrivivax</taxon>
    </lineage>
</organism>
<reference evidence="4" key="2">
    <citation type="journal article" date="2020" name="Microorganisms">
        <title>Osmotic Adaptation and Compatible Solute Biosynthesis of Phototrophic Bacteria as Revealed from Genome Analyses.</title>
        <authorList>
            <person name="Imhoff J.F."/>
            <person name="Rahn T."/>
            <person name="Kunzel S."/>
            <person name="Keller A."/>
            <person name="Neulinger S.C."/>
        </authorList>
    </citation>
    <scope>NUCLEOTIDE SEQUENCE</scope>
    <source>
        <strain evidence="4">IM 151</strain>
    </source>
</reference>
<evidence type="ECO:0000256" key="1">
    <source>
        <dbReference type="SAM" id="MobiDB-lite"/>
    </source>
</evidence>
<feature type="domain" description="Ice-binding protein C-terminal" evidence="3">
    <location>
        <begin position="795"/>
        <end position="819"/>
    </location>
</feature>
<keyword evidence="2" id="KW-0732">Signal</keyword>
<sequence length="830" mass="80230">MLQACRTRFEEAEMGYRNRCGACRYHAMWALLLVAWPPAWAADLTKETVVHGVPGAVGEDGGSATAQQSFADVAGQSLSVSARAYGGPGGNSGMGDGAPGGYGGSARATAIGSGLDRTDVSAQAFGGAGGAGSAADGGNGGGAQARARLDGTGAAGGSAQASAVGGHGGASSGMDFRAGAGGMATADVTGYATGSDLALATAVGGDGGASENFAYGGDGGAASATLSLGSDSPTRPLVAVVRAIGGAGGGTSWGYSGGGGGDATAHASVNGRGPVQAEVRAEGGIPAAYASGFSRGGRATASGHAGTTGAEARSFVTAIGSDGQLAYGSGGDGATASGDATAASGSGDAWASLLLQGGKGGDSQAGDGGRGADVFTSRTVGGSARGTLHLSARVQAGSGGDTDSTQGGNGGAGGQADAALRWSGSGASAVSGALEVRGGAGGSVRRPHGPPEDGAVYGEDGFGGAARGVLELAVDSPGSAADAVLGVFGGRGGDLGGRGGSSSGTATARAGRVALARSEVGSLDWADATAQAQANASERRGAATATAIADSLWRRADAQAQAQAGMDGRADVRAQTTGDGDSRASAQAEAAGTLERVTSAKAVVTGRSFGLATARVAHGEGVGGPPLEDPFSVNQAFTRIDAAPADTTVASALSRAPAVAAALASGTLGVIAATATGVHLSGYLDDESGHSAEGGAHYRISLAGSQPVVLGLVDFTGQDGGLPIDFRFSVENFGQTLLSRSFTSLSAAESFFKDRTLDLGVFSGVVDLTVDYTFSGVGAQDFGLEYLVAAGALMVPEPATWALWLAGIGLATTAARWRRERGSPRGTTTP</sequence>
<evidence type="ECO:0000259" key="3">
    <source>
        <dbReference type="Pfam" id="PF07589"/>
    </source>
</evidence>
<name>A0ABS1DRZ2_RUBGE</name>
<proteinExistence type="predicted"/>
<feature type="signal peptide" evidence="2">
    <location>
        <begin position="1"/>
        <end position="41"/>
    </location>
</feature>
<gene>
    <name evidence="4" type="ORF">CKO43_06690</name>
</gene>
<dbReference type="InterPro" id="IPR013424">
    <property type="entry name" value="Ice-binding_C"/>
</dbReference>
<comment type="caution">
    <text evidence="4">The sequence shown here is derived from an EMBL/GenBank/DDBJ whole genome shotgun (WGS) entry which is preliminary data.</text>
</comment>
<feature type="region of interest" description="Disordered" evidence="1">
    <location>
        <begin position="395"/>
        <end position="418"/>
    </location>
</feature>
<feature type="region of interest" description="Disordered" evidence="1">
    <location>
        <begin position="559"/>
        <end position="585"/>
    </location>
</feature>
<feature type="region of interest" description="Disordered" evidence="1">
    <location>
        <begin position="128"/>
        <end position="170"/>
    </location>
</feature>
<dbReference type="EMBL" id="NRRU01000018">
    <property type="protein sequence ID" value="MBK1712466.1"/>
    <property type="molecule type" value="Genomic_DNA"/>
</dbReference>
<reference evidence="4" key="1">
    <citation type="submission" date="2017-08" db="EMBL/GenBank/DDBJ databases">
        <authorList>
            <person name="Imhoff J.F."/>
            <person name="Rahn T."/>
            <person name="Kuenzel S."/>
            <person name="Neulinger S.C."/>
        </authorList>
    </citation>
    <scope>NUCLEOTIDE SEQUENCE</scope>
    <source>
        <strain evidence="4">IM 151</strain>
    </source>
</reference>